<evidence type="ECO:0008006" key="4">
    <source>
        <dbReference type="Google" id="ProtNLM"/>
    </source>
</evidence>
<name>A0ABP8WV77_9MICC</name>
<proteinExistence type="predicted"/>
<reference evidence="3" key="1">
    <citation type="journal article" date="2019" name="Int. J. Syst. Evol. Microbiol.">
        <title>The Global Catalogue of Microorganisms (GCM) 10K type strain sequencing project: providing services to taxonomists for standard genome sequencing and annotation.</title>
        <authorList>
            <consortium name="The Broad Institute Genomics Platform"/>
            <consortium name="The Broad Institute Genome Sequencing Center for Infectious Disease"/>
            <person name="Wu L."/>
            <person name="Ma J."/>
        </authorList>
    </citation>
    <scope>NUCLEOTIDE SEQUENCE [LARGE SCALE GENOMIC DNA]</scope>
    <source>
        <strain evidence="3">JCM 18958</strain>
    </source>
</reference>
<accession>A0ABP8WV77</accession>
<feature type="region of interest" description="Disordered" evidence="1">
    <location>
        <begin position="55"/>
        <end position="91"/>
    </location>
</feature>
<protein>
    <recommendedName>
        <fullName evidence="4">DUF4439 domain-containing protein</fullName>
    </recommendedName>
</protein>
<comment type="caution">
    <text evidence="2">The sequence shown here is derived from an EMBL/GenBank/DDBJ whole genome shotgun (WGS) entry which is preliminary data.</text>
</comment>
<keyword evidence="3" id="KW-1185">Reference proteome</keyword>
<feature type="compositionally biased region" description="Basic and acidic residues" evidence="1">
    <location>
        <begin position="57"/>
        <end position="67"/>
    </location>
</feature>
<dbReference type="Proteomes" id="UP001501446">
    <property type="component" value="Unassembled WGS sequence"/>
</dbReference>
<evidence type="ECO:0000313" key="3">
    <source>
        <dbReference type="Proteomes" id="UP001501446"/>
    </source>
</evidence>
<evidence type="ECO:0000256" key="1">
    <source>
        <dbReference type="SAM" id="MobiDB-lite"/>
    </source>
</evidence>
<sequence length="294" mass="30792">MAAARTTRAWAGVIALVAIALVLVLAGGAWATWRPLSDHDAARLTARDIVASVAESPDTRIPRETSDRQLSALGPAATPAQRDRLTEQQDPVELTTAASRLTELASNQEDAELAATMAGIAASWSATTVRADSDAPSVMDLEAADQLDVAAAERCTPELTALATQLDRARYTAQAAEAREDNGTDPSAAPLRQWQEHLDRLLDEPHAAPLYACDPHPARGGYQLPPNIAENAPDAAGHVAGDVSEYAAAALASSAPAERPWLLASLETSARAQALLQPQEPVPALVGDITVTGQ</sequence>
<organism evidence="2 3">
    <name type="scientific">Kocuria gwangalliensis</name>
    <dbReference type="NCBI Taxonomy" id="501592"/>
    <lineage>
        <taxon>Bacteria</taxon>
        <taxon>Bacillati</taxon>
        <taxon>Actinomycetota</taxon>
        <taxon>Actinomycetes</taxon>
        <taxon>Micrococcales</taxon>
        <taxon>Micrococcaceae</taxon>
        <taxon>Kocuria</taxon>
    </lineage>
</organism>
<gene>
    <name evidence="2" type="ORF">GCM10025781_12330</name>
</gene>
<dbReference type="RefSeq" id="WP_345310919.1">
    <property type="nucleotide sequence ID" value="NZ_BAABLN010000013.1"/>
</dbReference>
<evidence type="ECO:0000313" key="2">
    <source>
        <dbReference type="EMBL" id="GAA4696102.1"/>
    </source>
</evidence>
<dbReference type="EMBL" id="BAABLN010000013">
    <property type="protein sequence ID" value="GAA4696102.1"/>
    <property type="molecule type" value="Genomic_DNA"/>
</dbReference>